<dbReference type="Proteomes" id="UP000499080">
    <property type="component" value="Unassembled WGS sequence"/>
</dbReference>
<keyword evidence="2" id="KW-0808">Transferase</keyword>
<dbReference type="FunFam" id="1.10.510.10:FF:000462">
    <property type="entry name" value="Receptor tyrosine kinase"/>
    <property type="match status" value="1"/>
</dbReference>
<dbReference type="SMART" id="SM00219">
    <property type="entry name" value="TyrKc"/>
    <property type="match status" value="1"/>
</dbReference>
<dbReference type="SUPFAM" id="SSF56112">
    <property type="entry name" value="Protein kinase-like (PK-like)"/>
    <property type="match status" value="1"/>
</dbReference>
<feature type="domain" description="Protein kinase" evidence="1">
    <location>
        <begin position="1"/>
        <end position="185"/>
    </location>
</feature>
<evidence type="ECO:0000259" key="1">
    <source>
        <dbReference type="PROSITE" id="PS50011"/>
    </source>
</evidence>
<gene>
    <name evidence="2" type="primary">Ret_1</name>
    <name evidence="2" type="ORF">AVEN_93192_1</name>
</gene>
<keyword evidence="2" id="KW-0675">Receptor</keyword>
<dbReference type="GO" id="GO:0007169">
    <property type="term" value="P:cell surface receptor protein tyrosine kinase signaling pathway"/>
    <property type="evidence" value="ECO:0007669"/>
    <property type="project" value="TreeGrafter"/>
</dbReference>
<keyword evidence="2" id="KW-0418">Kinase</keyword>
<dbReference type="Gene3D" id="1.10.510.10">
    <property type="entry name" value="Transferase(Phosphotransferase) domain 1"/>
    <property type="match status" value="1"/>
</dbReference>
<dbReference type="GO" id="GO:0005524">
    <property type="term" value="F:ATP binding"/>
    <property type="evidence" value="ECO:0007669"/>
    <property type="project" value="InterPro"/>
</dbReference>
<dbReference type="Pfam" id="PF07714">
    <property type="entry name" value="PK_Tyr_Ser-Thr"/>
    <property type="match status" value="1"/>
</dbReference>
<reference evidence="2 3" key="1">
    <citation type="journal article" date="2019" name="Sci. Rep.">
        <title>Orb-weaving spider Araneus ventricosus genome elucidates the spidroin gene catalogue.</title>
        <authorList>
            <person name="Kono N."/>
            <person name="Nakamura H."/>
            <person name="Ohtoshi R."/>
            <person name="Moran D.A.P."/>
            <person name="Shinohara A."/>
            <person name="Yoshida Y."/>
            <person name="Fujiwara M."/>
            <person name="Mori M."/>
            <person name="Tomita M."/>
            <person name="Arakawa K."/>
        </authorList>
    </citation>
    <scope>NUCLEOTIDE SEQUENCE [LARGE SCALE GENOMIC DNA]</scope>
</reference>
<dbReference type="PROSITE" id="PS00109">
    <property type="entry name" value="PROTEIN_KINASE_TYR"/>
    <property type="match status" value="1"/>
</dbReference>
<dbReference type="PRINTS" id="PR00109">
    <property type="entry name" value="TYRKINASE"/>
</dbReference>
<evidence type="ECO:0000313" key="3">
    <source>
        <dbReference type="Proteomes" id="UP000499080"/>
    </source>
</evidence>
<name>A0A4Y2K045_ARAVE</name>
<dbReference type="GO" id="GO:0043235">
    <property type="term" value="C:receptor complex"/>
    <property type="evidence" value="ECO:0007669"/>
    <property type="project" value="TreeGrafter"/>
</dbReference>
<dbReference type="InterPro" id="IPR011009">
    <property type="entry name" value="Kinase-like_dom_sf"/>
</dbReference>
<dbReference type="InterPro" id="IPR008266">
    <property type="entry name" value="Tyr_kinase_AS"/>
</dbReference>
<dbReference type="AlphaFoldDB" id="A0A4Y2K045"/>
<comment type="caution">
    <text evidence="2">The sequence shown here is derived from an EMBL/GenBank/DDBJ whole genome shotgun (WGS) entry which is preliminary data.</text>
</comment>
<proteinExistence type="predicted"/>
<dbReference type="InterPro" id="IPR000719">
    <property type="entry name" value="Prot_kinase_dom"/>
</dbReference>
<dbReference type="PANTHER" id="PTHR24416:SF617">
    <property type="entry name" value="RET ONCOGENE, ISOFORM A"/>
    <property type="match status" value="1"/>
</dbReference>
<protein>
    <submittedName>
        <fullName evidence="2">Proto-oncogene tyrosine-protein kinase receptor Ret</fullName>
    </submittedName>
</protein>
<dbReference type="PROSITE" id="PS50011">
    <property type="entry name" value="PROTEIN_KINASE_DOM"/>
    <property type="match status" value="1"/>
</dbReference>
<dbReference type="OrthoDB" id="6423461at2759"/>
<dbReference type="InterPro" id="IPR020635">
    <property type="entry name" value="Tyr_kinase_cat_dom"/>
</dbReference>
<dbReference type="CDD" id="cd00192">
    <property type="entry name" value="PTKc"/>
    <property type="match status" value="1"/>
</dbReference>
<dbReference type="InterPro" id="IPR001245">
    <property type="entry name" value="Ser-Thr/Tyr_kinase_cat_dom"/>
</dbReference>
<evidence type="ECO:0000313" key="2">
    <source>
        <dbReference type="EMBL" id="GBM95704.1"/>
    </source>
</evidence>
<keyword evidence="3" id="KW-1185">Reference proteome</keyword>
<dbReference type="GO" id="GO:0004714">
    <property type="term" value="F:transmembrane receptor protein tyrosine kinase activity"/>
    <property type="evidence" value="ECO:0007669"/>
    <property type="project" value="TreeGrafter"/>
</dbReference>
<dbReference type="GO" id="GO:0005886">
    <property type="term" value="C:plasma membrane"/>
    <property type="evidence" value="ECO:0007669"/>
    <property type="project" value="TreeGrafter"/>
</dbReference>
<dbReference type="EMBL" id="BGPR01004082">
    <property type="protein sequence ID" value="GBM95704.1"/>
    <property type="molecule type" value="Genomic_DNA"/>
</dbReference>
<dbReference type="PANTHER" id="PTHR24416">
    <property type="entry name" value="TYROSINE-PROTEIN KINASE RECEPTOR"/>
    <property type="match status" value="1"/>
</dbReference>
<accession>A0A4Y2K045</accession>
<sequence length="246" mass="28379">MEYAEHGALITYLRKMKSSCSEINLPELIAFALQIAKGMEYLASMKVVHRDLAARNVLVASGKVLKISDFGLSRDVYEGDTYLKMSRSKVPVKWMALESLEKQLYTTKSDVWSFGILLWEIITIGGCPYPGIPTERLFQLLKEGYRMPRPDNCPLQLYELMKVCWLEKPNERPHFKELVQKIEFILEEISHQHASREENVQQRSKRLRSRDDGSMLQQLTSFPKLGVQQIGPYENQCLLSSNEFSV</sequence>
<dbReference type="InterPro" id="IPR050122">
    <property type="entry name" value="RTK"/>
</dbReference>
<organism evidence="2 3">
    <name type="scientific">Araneus ventricosus</name>
    <name type="common">Orbweaver spider</name>
    <name type="synonym">Epeira ventricosa</name>
    <dbReference type="NCBI Taxonomy" id="182803"/>
    <lineage>
        <taxon>Eukaryota</taxon>
        <taxon>Metazoa</taxon>
        <taxon>Ecdysozoa</taxon>
        <taxon>Arthropoda</taxon>
        <taxon>Chelicerata</taxon>
        <taxon>Arachnida</taxon>
        <taxon>Araneae</taxon>
        <taxon>Araneomorphae</taxon>
        <taxon>Entelegynae</taxon>
        <taxon>Araneoidea</taxon>
        <taxon>Araneidae</taxon>
        <taxon>Araneus</taxon>
    </lineage>
</organism>